<organism evidence="4 5">
    <name type="scientific">Tilletiaria anomala (strain ATCC 24038 / CBS 436.72 / UBC 951)</name>
    <dbReference type="NCBI Taxonomy" id="1037660"/>
    <lineage>
        <taxon>Eukaryota</taxon>
        <taxon>Fungi</taxon>
        <taxon>Dikarya</taxon>
        <taxon>Basidiomycota</taxon>
        <taxon>Ustilaginomycotina</taxon>
        <taxon>Exobasidiomycetes</taxon>
        <taxon>Georgefischeriales</taxon>
        <taxon>Tilletiariaceae</taxon>
        <taxon>Tilletiaria</taxon>
    </lineage>
</organism>
<evidence type="ECO:0008006" key="6">
    <source>
        <dbReference type="Google" id="ProtNLM"/>
    </source>
</evidence>
<protein>
    <recommendedName>
        <fullName evidence="6">Protein BIG1</fullName>
    </recommendedName>
</protein>
<keyword evidence="5" id="KW-1185">Reference proteome</keyword>
<keyword evidence="3" id="KW-0732">Signal</keyword>
<feature type="chain" id="PRO_5001628889" description="Protein BIG1" evidence="3">
    <location>
        <begin position="34"/>
        <end position="383"/>
    </location>
</feature>
<dbReference type="HOGENOM" id="CLU_721953_0_0_1"/>
<feature type="signal peptide" evidence="3">
    <location>
        <begin position="1"/>
        <end position="33"/>
    </location>
</feature>
<dbReference type="EMBL" id="JMSN01000020">
    <property type="protein sequence ID" value="KDN49898.1"/>
    <property type="molecule type" value="Genomic_DNA"/>
</dbReference>
<gene>
    <name evidence="4" type="ORF">K437DRAFT_72967</name>
</gene>
<dbReference type="GeneID" id="25267764"/>
<dbReference type="InParanoid" id="A0A066WBK2"/>
<keyword evidence="2" id="KW-0472">Membrane</keyword>
<comment type="caution">
    <text evidence="4">The sequence shown here is derived from an EMBL/GenBank/DDBJ whole genome shotgun (WGS) entry which is preliminary data.</text>
</comment>
<dbReference type="RefSeq" id="XP_013244412.1">
    <property type="nucleotide sequence ID" value="XM_013388958.1"/>
</dbReference>
<dbReference type="OrthoDB" id="74360at2759"/>
<proteinExistence type="predicted"/>
<keyword evidence="2" id="KW-0812">Transmembrane</keyword>
<keyword evidence="2" id="KW-1133">Transmembrane helix</keyword>
<feature type="compositionally biased region" description="Polar residues" evidence="1">
    <location>
        <begin position="298"/>
        <end position="308"/>
    </location>
</feature>
<evidence type="ECO:0000313" key="4">
    <source>
        <dbReference type="EMBL" id="KDN49898.1"/>
    </source>
</evidence>
<dbReference type="Proteomes" id="UP000027361">
    <property type="component" value="Unassembled WGS sequence"/>
</dbReference>
<evidence type="ECO:0000256" key="2">
    <source>
        <dbReference type="SAM" id="Phobius"/>
    </source>
</evidence>
<feature type="transmembrane region" description="Helical" evidence="2">
    <location>
        <begin position="338"/>
        <end position="356"/>
    </location>
</feature>
<evidence type="ECO:0000256" key="1">
    <source>
        <dbReference type="SAM" id="MobiDB-lite"/>
    </source>
</evidence>
<feature type="region of interest" description="Disordered" evidence="1">
    <location>
        <begin position="290"/>
        <end position="312"/>
    </location>
</feature>
<dbReference type="AlphaFoldDB" id="A0A066WBK2"/>
<evidence type="ECO:0000256" key="3">
    <source>
        <dbReference type="SAM" id="SignalP"/>
    </source>
</evidence>
<evidence type="ECO:0000313" key="5">
    <source>
        <dbReference type="Proteomes" id="UP000027361"/>
    </source>
</evidence>
<sequence length="383" mass="41851">MKSPRPSPALKFSCLTVLPLLLSLALLAATCSANTEIVNFGPLLCRDDPEGRDELYAAAKLAQDWPTLDITRPGGLFSIELSGPSPLLKASDSRTGAWIKLKLARPIEGGPVARHRPANPRDRFLQKVWHSILWALTQRFTVRASIAANHATDTRLRVMNAHEMLVAGNLRRVAQDGSSSPDDRASTDAPIVKIGNAPSLEQTAVPYKDVLEEGRYLARQVQEAELREELERFPCQVAYLQVVAMHNAISVPERQECLSFSGGASSRFWQSVRRLYFDRLAWDSGRPCSASDVEHAPKTTSEGVQISSDEGGGMQAPQVAPIALTFEQLHLGVLPTTAAYLVCTLVITLALVRVILAPVARLYVSHAVATARQDVVSHRAKIE</sequence>
<accession>A0A066WBK2</accession>
<name>A0A066WBK2_TILAU</name>
<reference evidence="4 5" key="1">
    <citation type="submission" date="2014-05" db="EMBL/GenBank/DDBJ databases">
        <title>Draft genome sequence of a rare smut relative, Tilletiaria anomala UBC 951.</title>
        <authorList>
            <consortium name="DOE Joint Genome Institute"/>
            <person name="Toome M."/>
            <person name="Kuo A."/>
            <person name="Henrissat B."/>
            <person name="Lipzen A."/>
            <person name="Tritt A."/>
            <person name="Yoshinaga Y."/>
            <person name="Zane M."/>
            <person name="Barry K."/>
            <person name="Grigoriev I.V."/>
            <person name="Spatafora J.W."/>
            <person name="Aimea M.C."/>
        </authorList>
    </citation>
    <scope>NUCLEOTIDE SEQUENCE [LARGE SCALE GENOMIC DNA]</scope>
    <source>
        <strain evidence="4 5">UBC 951</strain>
    </source>
</reference>